<proteinExistence type="predicted"/>
<name>A0A1F4Z5D3_9BACT</name>
<reference evidence="2 3" key="1">
    <citation type="journal article" date="2016" name="Nat. Commun.">
        <title>Thousands of microbial genomes shed light on interconnected biogeochemical processes in an aquifer system.</title>
        <authorList>
            <person name="Anantharaman K."/>
            <person name="Brown C.T."/>
            <person name="Hug L.A."/>
            <person name="Sharon I."/>
            <person name="Castelle C.J."/>
            <person name="Probst A.J."/>
            <person name="Thomas B.C."/>
            <person name="Singh A."/>
            <person name="Wilkins M.J."/>
            <person name="Karaoz U."/>
            <person name="Brodie E.L."/>
            <person name="Williams K.H."/>
            <person name="Hubbard S.S."/>
            <person name="Banfield J.F."/>
        </authorList>
    </citation>
    <scope>NUCLEOTIDE SEQUENCE [LARGE SCALE GENOMIC DNA]</scope>
</reference>
<dbReference type="AlphaFoldDB" id="A0A1F4Z5D3"/>
<keyword evidence="1" id="KW-1133">Transmembrane helix</keyword>
<protein>
    <submittedName>
        <fullName evidence="2">Uncharacterized protein</fullName>
    </submittedName>
</protein>
<feature type="transmembrane region" description="Helical" evidence="1">
    <location>
        <begin position="112"/>
        <end position="129"/>
    </location>
</feature>
<evidence type="ECO:0000313" key="2">
    <source>
        <dbReference type="EMBL" id="OGD01519.1"/>
    </source>
</evidence>
<dbReference type="EMBL" id="MEXL01000042">
    <property type="protein sequence ID" value="OGD01519.1"/>
    <property type="molecule type" value="Genomic_DNA"/>
</dbReference>
<keyword evidence="1" id="KW-0472">Membrane</keyword>
<keyword evidence="1" id="KW-0812">Transmembrane</keyword>
<gene>
    <name evidence="2" type="ORF">A3E17_05520</name>
</gene>
<organism evidence="2 3">
    <name type="scientific">Candidatus Amesbacteria bacterium RIFCSPHIGHO2_12_FULL_48_14</name>
    <dbReference type="NCBI Taxonomy" id="1797257"/>
    <lineage>
        <taxon>Bacteria</taxon>
        <taxon>Candidatus Amesiibacteriota</taxon>
    </lineage>
</organism>
<evidence type="ECO:0000256" key="1">
    <source>
        <dbReference type="SAM" id="Phobius"/>
    </source>
</evidence>
<evidence type="ECO:0000313" key="3">
    <source>
        <dbReference type="Proteomes" id="UP000178993"/>
    </source>
</evidence>
<dbReference type="Proteomes" id="UP000178993">
    <property type="component" value="Unassembled WGS sequence"/>
</dbReference>
<feature type="transmembrane region" description="Helical" evidence="1">
    <location>
        <begin position="50"/>
        <end position="72"/>
    </location>
</feature>
<comment type="caution">
    <text evidence="2">The sequence shown here is derived from an EMBL/GenBank/DDBJ whole genome shotgun (WGS) entry which is preliminary data.</text>
</comment>
<sequence length="147" mass="16349">MSARVESAKHLALAMGVAAAAFMTDRMLPRNMALQGHWFDMAGMYFDASLYRLILGGRSWVAPVMIGIAHIFTNEATEYLTALKPVKVALKGSDLGRFILEYLSGKADWGDIFWVSLVGLGIIALDAVLSKRKIAEEYTGNYRRDRF</sequence>
<accession>A0A1F4Z5D3</accession>